<accession>A0A9X5BKK0</accession>
<dbReference type="Proteomes" id="UP001154420">
    <property type="component" value="Unassembled WGS sequence"/>
</dbReference>
<reference evidence="1" key="1">
    <citation type="submission" date="2018-09" db="EMBL/GenBank/DDBJ databases">
        <title>Murine metabolic-syndrome-specific gut microbial biobank.</title>
        <authorList>
            <person name="Liu C."/>
        </authorList>
    </citation>
    <scope>NUCLEOTIDE SEQUENCE</scope>
    <source>
        <strain evidence="1">D42-62</strain>
    </source>
</reference>
<organism evidence="1 2">
    <name type="scientific">Parablautia muri</name>
    <dbReference type="NCBI Taxonomy" id="2320879"/>
    <lineage>
        <taxon>Bacteria</taxon>
        <taxon>Bacillati</taxon>
        <taxon>Bacillota</taxon>
        <taxon>Clostridia</taxon>
        <taxon>Lachnospirales</taxon>
        <taxon>Lachnospiraceae</taxon>
        <taxon>Parablautia</taxon>
    </lineage>
</organism>
<comment type="caution">
    <text evidence="1">The sequence shown here is derived from an EMBL/GenBank/DDBJ whole genome shotgun (WGS) entry which is preliminary data.</text>
</comment>
<protein>
    <submittedName>
        <fullName evidence="1">Uncharacterized protein</fullName>
    </submittedName>
</protein>
<name>A0A9X5BKK0_9FIRM</name>
<evidence type="ECO:0000313" key="1">
    <source>
        <dbReference type="EMBL" id="NBJ95478.1"/>
    </source>
</evidence>
<dbReference type="EMBL" id="QZDT01000098">
    <property type="protein sequence ID" value="NBJ95478.1"/>
    <property type="molecule type" value="Genomic_DNA"/>
</dbReference>
<gene>
    <name evidence="1" type="ORF">D5281_23905</name>
</gene>
<dbReference type="AlphaFoldDB" id="A0A9X5BKK0"/>
<proteinExistence type="predicted"/>
<evidence type="ECO:0000313" key="2">
    <source>
        <dbReference type="Proteomes" id="UP001154420"/>
    </source>
</evidence>
<sequence>MEALEAQAKAKPVVVTARVPLALREDMKRAGMQNGENLQEFMIAAFTERLEKLTTTDNEENNV</sequence>
<keyword evidence="2" id="KW-1185">Reference proteome</keyword>